<dbReference type="VEuPathDB" id="FungiDB:PHYBLDRAFT_174090"/>
<name>A0A162ZM78_PHYB8</name>
<keyword evidence="3" id="KW-1185">Reference proteome</keyword>
<dbReference type="InParanoid" id="A0A162ZM78"/>
<dbReference type="EMBL" id="KV440998">
    <property type="protein sequence ID" value="OAD67771.1"/>
    <property type="molecule type" value="Genomic_DNA"/>
</dbReference>
<evidence type="ECO:0000313" key="2">
    <source>
        <dbReference type="EMBL" id="OAD67771.1"/>
    </source>
</evidence>
<accession>A0A162ZM78</accession>
<proteinExistence type="predicted"/>
<dbReference type="AlphaFoldDB" id="A0A162ZM78"/>
<feature type="compositionally biased region" description="Low complexity" evidence="1">
    <location>
        <begin position="1"/>
        <end position="30"/>
    </location>
</feature>
<dbReference type="RefSeq" id="XP_018285811.1">
    <property type="nucleotide sequence ID" value="XM_018437183.1"/>
</dbReference>
<organism evidence="2 3">
    <name type="scientific">Phycomyces blakesleeanus (strain ATCC 8743b / DSM 1359 / FGSC 10004 / NBRC 33097 / NRRL 1555)</name>
    <dbReference type="NCBI Taxonomy" id="763407"/>
    <lineage>
        <taxon>Eukaryota</taxon>
        <taxon>Fungi</taxon>
        <taxon>Fungi incertae sedis</taxon>
        <taxon>Mucoromycota</taxon>
        <taxon>Mucoromycotina</taxon>
        <taxon>Mucoromycetes</taxon>
        <taxon>Mucorales</taxon>
        <taxon>Phycomycetaceae</taxon>
        <taxon>Phycomyces</taxon>
    </lineage>
</organism>
<reference evidence="3" key="1">
    <citation type="submission" date="2015-06" db="EMBL/GenBank/DDBJ databases">
        <title>Expansion of signal transduction pathways in fungi by whole-genome duplication.</title>
        <authorList>
            <consortium name="DOE Joint Genome Institute"/>
            <person name="Corrochano L.M."/>
            <person name="Kuo A."/>
            <person name="Marcet-Houben M."/>
            <person name="Polaino S."/>
            <person name="Salamov A."/>
            <person name="Villalobos J.M."/>
            <person name="Alvarez M.I."/>
            <person name="Avalos J."/>
            <person name="Benito E.P."/>
            <person name="Benoit I."/>
            <person name="Burger G."/>
            <person name="Camino L.P."/>
            <person name="Canovas D."/>
            <person name="Cerda-Olmedo E."/>
            <person name="Cheng J.-F."/>
            <person name="Dominguez A."/>
            <person name="Elias M."/>
            <person name="Eslava A.P."/>
            <person name="Glaser F."/>
            <person name="Grimwood J."/>
            <person name="Gutierrez G."/>
            <person name="Heitman J."/>
            <person name="Henrissat B."/>
            <person name="Iturriaga E.A."/>
            <person name="Lang B.F."/>
            <person name="Lavin J.L."/>
            <person name="Lee S."/>
            <person name="Li W."/>
            <person name="Lindquist E."/>
            <person name="Lopez-Garcia S."/>
            <person name="Luque E.M."/>
            <person name="Marcos A.T."/>
            <person name="Martin J."/>
            <person name="McCluskey K."/>
            <person name="Medina H.R."/>
            <person name="Miralles-Duran A."/>
            <person name="Miyazaki A."/>
            <person name="Munoz-Torres E."/>
            <person name="Oguiza J.A."/>
            <person name="Ohm R."/>
            <person name="Olmedo M."/>
            <person name="Orejas M."/>
            <person name="Ortiz-Castellanos L."/>
            <person name="Pisabarro A.G."/>
            <person name="Rodriguez-Romero J."/>
            <person name="Ruiz-Herrera J."/>
            <person name="Ruiz-Vazquez R."/>
            <person name="Sanz C."/>
            <person name="Schackwitz W."/>
            <person name="Schmutz J."/>
            <person name="Shahriari M."/>
            <person name="Shelest E."/>
            <person name="Silva-Franco F."/>
            <person name="Soanes D."/>
            <person name="Syed K."/>
            <person name="Tagua V.G."/>
            <person name="Talbot N.J."/>
            <person name="Thon M."/>
            <person name="De vries R.P."/>
            <person name="Wiebenga A."/>
            <person name="Yadav J.S."/>
            <person name="Braun E.L."/>
            <person name="Baker S."/>
            <person name="Garre V."/>
            <person name="Horwitz B."/>
            <person name="Torres-Martinez S."/>
            <person name="Idnurm A."/>
            <person name="Herrera-Estrella A."/>
            <person name="Gabaldon T."/>
            <person name="Grigoriev I.V."/>
        </authorList>
    </citation>
    <scope>NUCLEOTIDE SEQUENCE [LARGE SCALE GENOMIC DNA]</scope>
    <source>
        <strain evidence="3">NRRL 1555(-)</strain>
    </source>
</reference>
<dbReference type="Proteomes" id="UP000077315">
    <property type="component" value="Unassembled WGS sequence"/>
</dbReference>
<protein>
    <submittedName>
        <fullName evidence="2">Uncharacterized protein</fullName>
    </submittedName>
</protein>
<dbReference type="GeneID" id="28998089"/>
<evidence type="ECO:0000256" key="1">
    <source>
        <dbReference type="SAM" id="MobiDB-lite"/>
    </source>
</evidence>
<gene>
    <name evidence="2" type="ORF">PHYBLDRAFT_174090</name>
</gene>
<sequence>MMNNNRRTTATVTTTPTSTTPTSTTRKTTPWITGPRHLSCSEIISVRDEVRDLINAADKDPKGISTSTIRRRHTQLVENHRARQRQGRRMTGAYKKFPVLEQLLTNLMEIRNYLPSKEDGFAFAEVEREKEKECETFRRLQKENVVKDRATMFRIMAADINSARKRQKTTSTAPAVLAPIVPASVISVFSSGPSPFAGLVPSPRVAPVTSTSKHAVATTPIAIDHVERIIHTFNKKLFALLEKVEDDEVFGAIERLETKVDNEIMVIYNEIQTVNKQIEMMEKNMSDKINMQSQLIQALLRQLSQ</sequence>
<evidence type="ECO:0000313" key="3">
    <source>
        <dbReference type="Proteomes" id="UP000077315"/>
    </source>
</evidence>
<feature type="region of interest" description="Disordered" evidence="1">
    <location>
        <begin position="1"/>
        <end position="34"/>
    </location>
</feature>